<evidence type="ECO:0000313" key="5">
    <source>
        <dbReference type="EMBL" id="RRO18718.1"/>
    </source>
</evidence>
<reference evidence="5 6" key="1">
    <citation type="submission" date="2018-11" db="EMBL/GenBank/DDBJ databases">
        <title>Saccharopolyspora rhizosphaerae sp. nov., an actinomycete isolated from rhizosphere soil in Thailand.</title>
        <authorList>
            <person name="Intra B."/>
            <person name="Euanorasetr J."/>
            <person name="Take A."/>
            <person name="Inahashi Y."/>
            <person name="Mori M."/>
            <person name="Panbangred W."/>
            <person name="Matsumoto A."/>
        </authorList>
    </citation>
    <scope>NUCLEOTIDE SEQUENCE [LARGE SCALE GENOMIC DNA]</scope>
    <source>
        <strain evidence="5 6">H219</strain>
    </source>
</reference>
<gene>
    <name evidence="5" type="ORF">EIL87_06285</name>
</gene>
<keyword evidence="1" id="KW-0304">Gas vesicle</keyword>
<evidence type="ECO:0000256" key="4">
    <source>
        <dbReference type="SAM" id="MobiDB-lite"/>
    </source>
</evidence>
<dbReference type="InterPro" id="IPR009430">
    <property type="entry name" value="GvpL/GvpF"/>
</dbReference>
<comment type="subcellular location">
    <subcellularLocation>
        <location evidence="2">Gas vesicle</location>
    </subcellularLocation>
</comment>
<keyword evidence="6" id="KW-1185">Reference proteome</keyword>
<organism evidence="5 6">
    <name type="scientific">Saccharopolyspora rhizosphaerae</name>
    <dbReference type="NCBI Taxonomy" id="2492662"/>
    <lineage>
        <taxon>Bacteria</taxon>
        <taxon>Bacillati</taxon>
        <taxon>Actinomycetota</taxon>
        <taxon>Actinomycetes</taxon>
        <taxon>Pseudonocardiales</taxon>
        <taxon>Pseudonocardiaceae</taxon>
        <taxon>Saccharopolyspora</taxon>
    </lineage>
</organism>
<feature type="compositionally biased region" description="Low complexity" evidence="4">
    <location>
        <begin position="134"/>
        <end position="144"/>
    </location>
</feature>
<dbReference type="AlphaFoldDB" id="A0A426K024"/>
<dbReference type="RefSeq" id="WP_125089217.1">
    <property type="nucleotide sequence ID" value="NZ_RSAA01000006.1"/>
</dbReference>
<dbReference type="Proteomes" id="UP000274515">
    <property type="component" value="Unassembled WGS sequence"/>
</dbReference>
<proteinExistence type="inferred from homology"/>
<dbReference type="GO" id="GO:0031411">
    <property type="term" value="C:gas vesicle"/>
    <property type="evidence" value="ECO:0007669"/>
    <property type="project" value="UniProtKB-SubCell"/>
</dbReference>
<accession>A0A426K024</accession>
<evidence type="ECO:0000313" key="6">
    <source>
        <dbReference type="Proteomes" id="UP000274515"/>
    </source>
</evidence>
<dbReference type="Pfam" id="PF06386">
    <property type="entry name" value="GvpL_GvpF"/>
    <property type="match status" value="1"/>
</dbReference>
<evidence type="ECO:0000256" key="1">
    <source>
        <dbReference type="ARBA" id="ARBA00022987"/>
    </source>
</evidence>
<evidence type="ECO:0000256" key="3">
    <source>
        <dbReference type="ARBA" id="ARBA00035643"/>
    </source>
</evidence>
<dbReference type="PANTHER" id="PTHR36852:SF1">
    <property type="entry name" value="PROTEIN GVPL 2"/>
    <property type="match status" value="1"/>
</dbReference>
<sequence length="261" mass="29246">MTDTVYYCYAVTRPFDREVLPSLRGIGGAPVNAVAHGDLVALTSPVSAEEFTEAGLQERLEDLDWLADVARAHHAVVDEVARHAAIVPLRLATVYREQARVTEVLRSDEQRLSEALDRLEGRFEWGVKVFAPQQRQQEPARAEQSSAASGRDYLRRRLDQRNSREASLQKAEESAAAVDAELADLAEARHRHRVLSSELTGTRDQNVLNVAYLVPVDDQERFLRRFAELEEEHPGCSLQLSGPWAPYSFMPDQVEVAESGE</sequence>
<comment type="caution">
    <text evidence="5">The sequence shown here is derived from an EMBL/GenBank/DDBJ whole genome shotgun (WGS) entry which is preliminary data.</text>
</comment>
<dbReference type="OrthoDB" id="146444at2"/>
<dbReference type="PANTHER" id="PTHR36852">
    <property type="entry name" value="PROTEIN GVPL 2"/>
    <property type="match status" value="1"/>
</dbReference>
<comment type="similarity">
    <text evidence="3">Belongs to the gas vesicle GvpF/GvpL family.</text>
</comment>
<name>A0A426K024_9PSEU</name>
<protein>
    <submittedName>
        <fullName evidence="5">GvpL/GvpF family gas vesicle protein</fullName>
    </submittedName>
</protein>
<dbReference type="EMBL" id="RSAA01000006">
    <property type="protein sequence ID" value="RRO18718.1"/>
    <property type="molecule type" value="Genomic_DNA"/>
</dbReference>
<dbReference type="GO" id="GO:0031412">
    <property type="term" value="P:gas vesicle organization"/>
    <property type="evidence" value="ECO:0007669"/>
    <property type="project" value="InterPro"/>
</dbReference>
<feature type="region of interest" description="Disordered" evidence="4">
    <location>
        <begin position="134"/>
        <end position="153"/>
    </location>
</feature>
<evidence type="ECO:0000256" key="2">
    <source>
        <dbReference type="ARBA" id="ARBA00035108"/>
    </source>
</evidence>